<dbReference type="EMBL" id="FWZT01000004">
    <property type="protein sequence ID" value="SMF05009.1"/>
    <property type="molecule type" value="Genomic_DNA"/>
</dbReference>
<dbReference type="SUPFAM" id="SSF53474">
    <property type="entry name" value="alpha/beta-Hydrolases"/>
    <property type="match status" value="1"/>
</dbReference>
<dbReference type="Proteomes" id="UP000192907">
    <property type="component" value="Unassembled WGS sequence"/>
</dbReference>
<proteinExistence type="predicted"/>
<gene>
    <name evidence="1" type="ORF">SAMN06296036_10436</name>
</gene>
<dbReference type="STRING" id="1513793.SAMN06296036_10436"/>
<reference evidence="2" key="1">
    <citation type="submission" date="2017-04" db="EMBL/GenBank/DDBJ databases">
        <authorList>
            <person name="Varghese N."/>
            <person name="Submissions S."/>
        </authorList>
    </citation>
    <scope>NUCLEOTIDE SEQUENCE [LARGE SCALE GENOMIC DNA]</scope>
    <source>
        <strain evidence="2">RKEM611</strain>
    </source>
</reference>
<dbReference type="Gene3D" id="3.40.50.1820">
    <property type="entry name" value="alpha/beta hydrolase"/>
    <property type="match status" value="1"/>
</dbReference>
<name>A0A1Y6BDV8_9BACT</name>
<dbReference type="InterPro" id="IPR029058">
    <property type="entry name" value="AB_hydrolase_fold"/>
</dbReference>
<keyword evidence="2" id="KW-1185">Reference proteome</keyword>
<evidence type="ECO:0000313" key="2">
    <source>
        <dbReference type="Proteomes" id="UP000192907"/>
    </source>
</evidence>
<protein>
    <submittedName>
        <fullName evidence="1">Predicted esterase</fullName>
    </submittedName>
</protein>
<evidence type="ECO:0000313" key="1">
    <source>
        <dbReference type="EMBL" id="SMF05009.1"/>
    </source>
</evidence>
<dbReference type="RefSeq" id="WP_132316991.1">
    <property type="nucleotide sequence ID" value="NZ_FWZT01000004.1"/>
</dbReference>
<dbReference type="OrthoDB" id="9764953at2"/>
<accession>A0A1Y6BDV8</accession>
<dbReference type="AlphaFoldDB" id="A0A1Y6BDV8"/>
<organism evidence="1 2">
    <name type="scientific">Pseudobacteriovorax antillogorgiicola</name>
    <dbReference type="NCBI Taxonomy" id="1513793"/>
    <lineage>
        <taxon>Bacteria</taxon>
        <taxon>Pseudomonadati</taxon>
        <taxon>Bdellovibrionota</taxon>
        <taxon>Oligoflexia</taxon>
        <taxon>Oligoflexales</taxon>
        <taxon>Pseudobacteriovoracaceae</taxon>
        <taxon>Pseudobacteriovorax</taxon>
    </lineage>
</organism>
<sequence length="387" mass="43648">MKLSCIYRISPTNIIDHVDSNFAEFASEAGASTLAEGVIGKPFTTFIAGSELRSYFYQVFMSARCNRKVQQIPFRCDSPDMAREMLLEIVPREDRSLQIKTYLVKEWSTPHNVLLEAPSARTRARSKQESLLLCSICLRVFNANFHSWEDIQQFAARCQFFSKEGTQVPRLQRTVCEICEALGSGCQYLITESDGYPSSKDLLVFLHGAGQGTWLMRMQVPPRVIYDFDARFPRFTLVSPISTGRQWNLDDIESIIKDMVDNHGYSPNRIVLAGISVGGTAVLELVARNAFPYLGYSVVGAVPKISDAKALSNCPSIIYHGKDDQVVSYKLVESMVSAIKLQGGLSEFVPLSWGHDCWHQVYDASQKTSFWTWYRKLLEEARDSNQS</sequence>